<reference evidence="1 2" key="1">
    <citation type="submission" date="2020-08" db="EMBL/GenBank/DDBJ databases">
        <title>Genomic Encyclopedia of Type Strains, Phase IV (KMG-IV): sequencing the most valuable type-strain genomes for metagenomic binning, comparative biology and taxonomic classification.</title>
        <authorList>
            <person name="Goeker M."/>
        </authorList>
    </citation>
    <scope>NUCLEOTIDE SEQUENCE [LARGE SCALE GENOMIC DNA]</scope>
    <source>
        <strain evidence="1 2">DSM 17245</strain>
    </source>
</reference>
<dbReference type="RefSeq" id="WP_183684776.1">
    <property type="nucleotide sequence ID" value="NZ_JACHHH010000014.1"/>
</dbReference>
<protein>
    <submittedName>
        <fullName evidence="1">tRNA (Adenine22-N1)-methyltransferase</fullName>
        <ecNumber evidence="1">2.1.1.217</ecNumber>
    </submittedName>
</protein>
<evidence type="ECO:0000313" key="1">
    <source>
        <dbReference type="EMBL" id="MBB6042290.1"/>
    </source>
</evidence>
<sequence>MKGLGARIQTMVDLYPVVDSIADIGCDHGYTAIALFEAGKAEKLFACDIGKEPLEMAKKNVRFRGLEDKISCRLGNGLEALEKGECKHLLLSGMGGMLMIQILEKRIEEFETILLSPQSDYEKLRRFLYPYMELVEDCYVKEKNKFYRILLAKKRRNSDREKNTLDTGAKVLELKATNSDAERISMNIGGKESEIERTTLDSFEISKVEWEFGWLPLAKKDPVLKELLEDEERHLEEMLLKNPQKVIAEKLERVKEGLGYFG</sequence>
<dbReference type="GO" id="GO:0032259">
    <property type="term" value="P:methylation"/>
    <property type="evidence" value="ECO:0007669"/>
    <property type="project" value="UniProtKB-KW"/>
</dbReference>
<accession>A0A7W9W2T6</accession>
<organism evidence="1 2">
    <name type="scientific">Oribacterium sinus</name>
    <dbReference type="NCBI Taxonomy" id="237576"/>
    <lineage>
        <taxon>Bacteria</taxon>
        <taxon>Bacillati</taxon>
        <taxon>Bacillota</taxon>
        <taxon>Clostridia</taxon>
        <taxon>Lachnospirales</taxon>
        <taxon>Lachnospiraceae</taxon>
        <taxon>Oribacterium</taxon>
    </lineage>
</organism>
<dbReference type="CDD" id="cd02440">
    <property type="entry name" value="AdoMet_MTases"/>
    <property type="match status" value="1"/>
</dbReference>
<dbReference type="Gene3D" id="3.40.50.150">
    <property type="entry name" value="Vaccinia Virus protein VP39"/>
    <property type="match status" value="1"/>
</dbReference>
<keyword evidence="1" id="KW-0489">Methyltransferase</keyword>
<name>A0A7W9W2T6_9FIRM</name>
<dbReference type="AlphaFoldDB" id="A0A7W9W2T6"/>
<keyword evidence="1" id="KW-0808">Transferase</keyword>
<dbReference type="PIRSF" id="PIRSF018637">
    <property type="entry name" value="TrmK"/>
    <property type="match status" value="1"/>
</dbReference>
<dbReference type="GO" id="GO:0160105">
    <property type="term" value="F:tRNA (adenine(22)-N1)-methyltransferase activity"/>
    <property type="evidence" value="ECO:0007669"/>
    <property type="project" value="UniProtKB-EC"/>
</dbReference>
<dbReference type="SUPFAM" id="SSF53335">
    <property type="entry name" value="S-adenosyl-L-methionine-dependent methyltransferases"/>
    <property type="match status" value="1"/>
</dbReference>
<dbReference type="PANTHER" id="PTHR38451">
    <property type="entry name" value="TRNA (ADENINE(22)-N(1))-METHYLTRANSFERASE"/>
    <property type="match status" value="1"/>
</dbReference>
<evidence type="ECO:0000313" key="2">
    <source>
        <dbReference type="Proteomes" id="UP000522163"/>
    </source>
</evidence>
<dbReference type="GeneID" id="85015799"/>
<gene>
    <name evidence="1" type="ORF">HNQ46_002286</name>
</gene>
<dbReference type="InterPro" id="IPR029063">
    <property type="entry name" value="SAM-dependent_MTases_sf"/>
</dbReference>
<proteinExistence type="predicted"/>
<dbReference type="Proteomes" id="UP000522163">
    <property type="component" value="Unassembled WGS sequence"/>
</dbReference>
<comment type="caution">
    <text evidence="1">The sequence shown here is derived from an EMBL/GenBank/DDBJ whole genome shotgun (WGS) entry which is preliminary data.</text>
</comment>
<dbReference type="Pfam" id="PF12847">
    <property type="entry name" value="Methyltransf_18"/>
    <property type="match status" value="1"/>
</dbReference>
<dbReference type="EMBL" id="JACHHH010000014">
    <property type="protein sequence ID" value="MBB6042290.1"/>
    <property type="molecule type" value="Genomic_DNA"/>
</dbReference>
<dbReference type="InterPro" id="IPR006901">
    <property type="entry name" value="TrmK"/>
</dbReference>
<dbReference type="PANTHER" id="PTHR38451:SF1">
    <property type="entry name" value="TRNA (ADENINE(22)-N(1))-METHYLTRANSFERASE"/>
    <property type="match status" value="1"/>
</dbReference>
<dbReference type="EC" id="2.1.1.217" evidence="1"/>